<feature type="domain" description="Carbohydrate kinase PfkB" evidence="4">
    <location>
        <begin position="23"/>
        <end position="279"/>
    </location>
</feature>
<dbReference type="EMBL" id="LHXW01000001">
    <property type="protein sequence ID" value="KXB00600.1"/>
    <property type="molecule type" value="Genomic_DNA"/>
</dbReference>
<accession>A0A133V2C8</accession>
<dbReference type="Gene3D" id="3.40.1190.20">
    <property type="match status" value="1"/>
</dbReference>
<dbReference type="InterPro" id="IPR050306">
    <property type="entry name" value="PfkB_Carbo_kinase"/>
</dbReference>
<evidence type="ECO:0000256" key="3">
    <source>
        <dbReference type="ARBA" id="ARBA00022777"/>
    </source>
</evidence>
<sequence>MKYDTIIIGHITIDVNVFPWGLIENVLGGAPTYTGFALTTLKKKAGVVSKLGQDFPENFSPVFSKFGLDTEGILATSGQTTTFENTYDEKGGREQVCKVVSDSISPEDVPKSYQDTHSYYISPVAGEISPDVIESVKNSDNIVMFDPQGIFRDIGEGGKVNVKMPDNLEDYLKNVDIIKLGKGELKAFKENEEEVLKTLTEMGPKTAILTLGEEGCMILAGDKLEKIKGLDVEVKDLTGAGDVFGAAFLSNYLDTEDPFKSARIGVIAAGLKLQYKGPTGFPTMEEVEKEL</sequence>
<comment type="similarity">
    <text evidence="1">Belongs to the carbohydrate kinase PfkB family.</text>
</comment>
<evidence type="ECO:0000313" key="6">
    <source>
        <dbReference type="Proteomes" id="UP000070520"/>
    </source>
</evidence>
<dbReference type="InterPro" id="IPR011611">
    <property type="entry name" value="PfkB_dom"/>
</dbReference>
<dbReference type="AlphaFoldDB" id="A0A133V2C8"/>
<comment type="caution">
    <text evidence="5">The sequence shown here is derived from an EMBL/GenBank/DDBJ whole genome shotgun (WGS) entry which is preliminary data.</text>
</comment>
<evidence type="ECO:0000256" key="2">
    <source>
        <dbReference type="ARBA" id="ARBA00022679"/>
    </source>
</evidence>
<dbReference type="GO" id="GO:0016301">
    <property type="term" value="F:kinase activity"/>
    <property type="evidence" value="ECO:0007669"/>
    <property type="project" value="UniProtKB-KW"/>
</dbReference>
<keyword evidence="6" id="KW-1185">Reference proteome</keyword>
<reference evidence="5 6" key="1">
    <citation type="journal article" date="2016" name="Sci. Rep.">
        <title>Metabolic traits of an uncultured archaeal lineage -MSBL1- from brine pools of the Red Sea.</title>
        <authorList>
            <person name="Mwirichia R."/>
            <person name="Alam I."/>
            <person name="Rashid M."/>
            <person name="Vinu M."/>
            <person name="Ba-Alawi W."/>
            <person name="Anthony Kamau A."/>
            <person name="Kamanda Ngugi D."/>
            <person name="Goker M."/>
            <person name="Klenk H.P."/>
            <person name="Bajic V."/>
            <person name="Stingl U."/>
        </authorList>
    </citation>
    <scope>NUCLEOTIDE SEQUENCE [LARGE SCALE GENOMIC DNA]</scope>
    <source>
        <strain evidence="5">SCGC-AAA261C02</strain>
    </source>
</reference>
<dbReference type="Pfam" id="PF00294">
    <property type="entry name" value="PfkB"/>
    <property type="match status" value="1"/>
</dbReference>
<dbReference type="PANTHER" id="PTHR43085">
    <property type="entry name" value="HEXOKINASE FAMILY MEMBER"/>
    <property type="match status" value="1"/>
</dbReference>
<evidence type="ECO:0000313" key="5">
    <source>
        <dbReference type="EMBL" id="KXB00600.1"/>
    </source>
</evidence>
<dbReference type="InterPro" id="IPR029056">
    <property type="entry name" value="Ribokinase-like"/>
</dbReference>
<protein>
    <recommendedName>
        <fullName evidence="4">Carbohydrate kinase PfkB domain-containing protein</fullName>
    </recommendedName>
</protein>
<name>A0A133V2C8_9EURY</name>
<dbReference type="PATRIC" id="fig|1698272.3.peg.6"/>
<keyword evidence="2" id="KW-0808">Transferase</keyword>
<gene>
    <name evidence="5" type="ORF">AKJ42_00030</name>
</gene>
<evidence type="ECO:0000256" key="1">
    <source>
        <dbReference type="ARBA" id="ARBA00010688"/>
    </source>
</evidence>
<dbReference type="Proteomes" id="UP000070520">
    <property type="component" value="Unassembled WGS sequence"/>
</dbReference>
<dbReference type="PANTHER" id="PTHR43085:SF57">
    <property type="entry name" value="CARBOHYDRATE KINASE PFKB DOMAIN-CONTAINING PROTEIN"/>
    <property type="match status" value="1"/>
</dbReference>
<dbReference type="SUPFAM" id="SSF53613">
    <property type="entry name" value="Ribokinase-like"/>
    <property type="match status" value="1"/>
</dbReference>
<keyword evidence="3" id="KW-0418">Kinase</keyword>
<evidence type="ECO:0000259" key="4">
    <source>
        <dbReference type="Pfam" id="PF00294"/>
    </source>
</evidence>
<proteinExistence type="inferred from homology"/>
<organism evidence="5 6">
    <name type="scientific">candidate division MSBL1 archaeon SCGC-AAA261C02</name>
    <dbReference type="NCBI Taxonomy" id="1698272"/>
    <lineage>
        <taxon>Archaea</taxon>
        <taxon>Methanobacteriati</taxon>
        <taxon>Methanobacteriota</taxon>
        <taxon>candidate division MSBL1</taxon>
    </lineage>
</organism>